<reference evidence="1 2" key="1">
    <citation type="submission" date="2018-11" db="EMBL/GenBank/DDBJ databases">
        <authorList>
            <consortium name="Pathogen Informatics"/>
        </authorList>
    </citation>
    <scope>NUCLEOTIDE SEQUENCE [LARGE SCALE GENOMIC DNA]</scope>
    <source>
        <strain evidence="1 2">NCTC10913</strain>
    </source>
</reference>
<protein>
    <recommendedName>
        <fullName evidence="3">Phage tail tape measure protein</fullName>
    </recommendedName>
</protein>
<proteinExistence type="predicted"/>
<dbReference type="EMBL" id="UYIN01000023">
    <property type="protein sequence ID" value="VDG74597.1"/>
    <property type="molecule type" value="Genomic_DNA"/>
</dbReference>
<gene>
    <name evidence="1" type="ORF">NCTC10913_04864</name>
</gene>
<sequence length="79" mass="8311">MAKDMMARIRIGGLIDPSLKESFSEIGNLTKNLKEELAPIGKIAGLGMAGLGAALGFASKSTNEYVKASNQLQASRSNQ</sequence>
<evidence type="ECO:0000313" key="2">
    <source>
        <dbReference type="Proteomes" id="UP000277570"/>
    </source>
</evidence>
<evidence type="ECO:0008006" key="3">
    <source>
        <dbReference type="Google" id="ProtNLM"/>
    </source>
</evidence>
<dbReference type="Proteomes" id="UP000277570">
    <property type="component" value="Unassembled WGS sequence"/>
</dbReference>
<dbReference type="RefSeq" id="WP_125150181.1">
    <property type="nucleotide sequence ID" value="NZ_UYIN01000023.1"/>
</dbReference>
<name>A0ABY6T0M9_9CLOT</name>
<comment type="caution">
    <text evidence="1">The sequence shown here is derived from an EMBL/GenBank/DDBJ whole genome shotgun (WGS) entry which is preliminary data.</text>
</comment>
<evidence type="ECO:0000313" key="1">
    <source>
        <dbReference type="EMBL" id="VDG74597.1"/>
    </source>
</evidence>
<keyword evidence="2" id="KW-1185">Reference proteome</keyword>
<accession>A0ABY6T0M9</accession>
<organism evidence="1 2">
    <name type="scientific">Clostridium carnis</name>
    <dbReference type="NCBI Taxonomy" id="1530"/>
    <lineage>
        <taxon>Bacteria</taxon>
        <taxon>Bacillati</taxon>
        <taxon>Bacillota</taxon>
        <taxon>Clostridia</taxon>
        <taxon>Eubacteriales</taxon>
        <taxon>Clostridiaceae</taxon>
        <taxon>Clostridium</taxon>
    </lineage>
</organism>